<feature type="binding site" evidence="12 14">
    <location>
        <begin position="353"/>
        <end position="356"/>
    </location>
    <ligand>
        <name>ATP</name>
        <dbReference type="ChEBI" id="CHEBI:30616"/>
    </ligand>
</feature>
<organism evidence="16 17">
    <name type="scientific">Burkholderia gladioli (strain BSR3)</name>
    <dbReference type="NCBI Taxonomy" id="999541"/>
    <lineage>
        <taxon>Bacteria</taxon>
        <taxon>Pseudomonadati</taxon>
        <taxon>Pseudomonadota</taxon>
        <taxon>Betaproteobacteria</taxon>
        <taxon>Burkholderiales</taxon>
        <taxon>Burkholderiaceae</taxon>
        <taxon>Burkholderia</taxon>
    </lineage>
</organism>
<dbReference type="CDD" id="cd00770">
    <property type="entry name" value="SerRS_core"/>
    <property type="match status" value="1"/>
</dbReference>
<dbReference type="SUPFAM" id="SSF55681">
    <property type="entry name" value="Class II aaRS and biotin synthetases"/>
    <property type="match status" value="1"/>
</dbReference>
<dbReference type="InterPro" id="IPR002317">
    <property type="entry name" value="Ser-tRNA-ligase_type_1"/>
</dbReference>
<keyword evidence="5 12" id="KW-0436">Ligase</keyword>
<evidence type="ECO:0000256" key="1">
    <source>
        <dbReference type="ARBA" id="ARBA00004496"/>
    </source>
</evidence>
<dbReference type="Gene3D" id="3.30.930.10">
    <property type="entry name" value="Bira Bifunctional Protein, Domain 2"/>
    <property type="match status" value="1"/>
</dbReference>
<dbReference type="KEGG" id="bgd:bgla_1g08820"/>
<proteinExistence type="inferred from homology"/>
<comment type="pathway">
    <text evidence="2 12">Aminoacyl-tRNA biosynthesis; selenocysteinyl-tRNA(Sec) biosynthesis; L-seryl-tRNA(Sec) from L-serine and tRNA(Sec): step 1/1.</text>
</comment>
<dbReference type="GO" id="GO:0005524">
    <property type="term" value="F:ATP binding"/>
    <property type="evidence" value="ECO:0007669"/>
    <property type="project" value="UniProtKB-UniRule"/>
</dbReference>
<feature type="domain" description="Aminoacyl-transfer RNA synthetases class-II family profile" evidence="15">
    <location>
        <begin position="170"/>
        <end position="413"/>
    </location>
</feature>
<evidence type="ECO:0000256" key="10">
    <source>
        <dbReference type="ARBA" id="ARBA00047929"/>
    </source>
</evidence>
<evidence type="ECO:0000256" key="8">
    <source>
        <dbReference type="ARBA" id="ARBA00022917"/>
    </source>
</evidence>
<dbReference type="PANTHER" id="PTHR43697:SF1">
    <property type="entry name" value="SERINE--TRNA LIGASE"/>
    <property type="match status" value="1"/>
</dbReference>
<evidence type="ECO:0000256" key="13">
    <source>
        <dbReference type="PIRSR" id="PIRSR001529-1"/>
    </source>
</evidence>
<dbReference type="Gene3D" id="1.10.287.40">
    <property type="entry name" value="Serine-tRNA synthetase, tRNA binding domain"/>
    <property type="match status" value="1"/>
</dbReference>
<dbReference type="NCBIfam" id="TIGR00414">
    <property type="entry name" value="serS"/>
    <property type="match status" value="1"/>
</dbReference>
<protein>
    <recommendedName>
        <fullName evidence="12">Serine--tRNA ligase</fullName>
        <ecNumber evidence="12">6.1.1.11</ecNumber>
    </recommendedName>
    <alternativeName>
        <fullName evidence="12">Seryl-tRNA synthetase</fullName>
        <shortName evidence="12">SerRS</shortName>
    </alternativeName>
    <alternativeName>
        <fullName evidence="12">Seryl-tRNA(Ser/Sec) synthetase</fullName>
    </alternativeName>
</protein>
<gene>
    <name evidence="12" type="primary">serS</name>
    <name evidence="16" type="ordered locus">bgla_1g08820</name>
</gene>
<dbReference type="eggNOG" id="COG0172">
    <property type="taxonomic scope" value="Bacteria"/>
</dbReference>
<evidence type="ECO:0000256" key="4">
    <source>
        <dbReference type="ARBA" id="ARBA00022490"/>
    </source>
</evidence>
<comment type="similarity">
    <text evidence="3 12">Belongs to the class-II aminoacyl-tRNA synthetase family. Type-1 seryl-tRNA synthetase subfamily.</text>
</comment>
<dbReference type="EMBL" id="CP002599">
    <property type="protein sequence ID" value="AEA59569.1"/>
    <property type="molecule type" value="Genomic_DNA"/>
</dbReference>
<evidence type="ECO:0000256" key="5">
    <source>
        <dbReference type="ARBA" id="ARBA00022598"/>
    </source>
</evidence>
<name>F2LAR9_BURGS</name>
<dbReference type="RefSeq" id="WP_013696923.1">
    <property type="nucleotide sequence ID" value="NC_015381.1"/>
</dbReference>
<comment type="catalytic activity">
    <reaction evidence="11 12">
        <text>tRNA(Ser) + L-serine + ATP = L-seryl-tRNA(Ser) + AMP + diphosphate + H(+)</text>
        <dbReference type="Rhea" id="RHEA:12292"/>
        <dbReference type="Rhea" id="RHEA-COMP:9669"/>
        <dbReference type="Rhea" id="RHEA-COMP:9703"/>
        <dbReference type="ChEBI" id="CHEBI:15378"/>
        <dbReference type="ChEBI" id="CHEBI:30616"/>
        <dbReference type="ChEBI" id="CHEBI:33019"/>
        <dbReference type="ChEBI" id="CHEBI:33384"/>
        <dbReference type="ChEBI" id="CHEBI:78442"/>
        <dbReference type="ChEBI" id="CHEBI:78533"/>
        <dbReference type="ChEBI" id="CHEBI:456215"/>
        <dbReference type="EC" id="6.1.1.11"/>
    </reaction>
</comment>
<dbReference type="STRING" id="999541.bgla_1g08820"/>
<keyword evidence="7 12" id="KW-0067">ATP-binding</keyword>
<feature type="binding site" evidence="13">
    <location>
        <position position="266"/>
    </location>
    <ligand>
        <name>L-serine</name>
        <dbReference type="ChEBI" id="CHEBI:33384"/>
    </ligand>
</feature>
<dbReference type="UniPathway" id="UPA00906">
    <property type="reaction ID" value="UER00895"/>
</dbReference>
<comment type="function">
    <text evidence="12">Catalyzes the attachment of serine to tRNA(Ser). Is also able to aminoacylate tRNA(Sec) with serine, to form the misacylated tRNA L-seryl-tRNA(Sec), which will be further converted into selenocysteinyl-tRNA(Sec).</text>
</comment>
<evidence type="ECO:0000256" key="2">
    <source>
        <dbReference type="ARBA" id="ARBA00005045"/>
    </source>
</evidence>
<feature type="binding site" evidence="12">
    <location>
        <begin position="235"/>
        <end position="237"/>
    </location>
    <ligand>
        <name>L-serine</name>
        <dbReference type="ChEBI" id="CHEBI:33384"/>
    </ligand>
</feature>
<dbReference type="Pfam" id="PF02403">
    <property type="entry name" value="Seryl_tRNA_N"/>
    <property type="match status" value="1"/>
</dbReference>
<dbReference type="Pfam" id="PF00587">
    <property type="entry name" value="tRNA-synt_2b"/>
    <property type="match status" value="1"/>
</dbReference>
<dbReference type="PIRSF" id="PIRSF001529">
    <property type="entry name" value="Ser-tRNA-synth_IIa"/>
    <property type="match status" value="1"/>
</dbReference>
<comment type="catalytic activity">
    <reaction evidence="10 12">
        <text>tRNA(Sec) + L-serine + ATP = L-seryl-tRNA(Sec) + AMP + diphosphate + H(+)</text>
        <dbReference type="Rhea" id="RHEA:42580"/>
        <dbReference type="Rhea" id="RHEA-COMP:9742"/>
        <dbReference type="Rhea" id="RHEA-COMP:10128"/>
        <dbReference type="ChEBI" id="CHEBI:15378"/>
        <dbReference type="ChEBI" id="CHEBI:30616"/>
        <dbReference type="ChEBI" id="CHEBI:33019"/>
        <dbReference type="ChEBI" id="CHEBI:33384"/>
        <dbReference type="ChEBI" id="CHEBI:78442"/>
        <dbReference type="ChEBI" id="CHEBI:78533"/>
        <dbReference type="ChEBI" id="CHEBI:456215"/>
        <dbReference type="EC" id="6.1.1.11"/>
    </reaction>
</comment>
<dbReference type="GO" id="GO:0016260">
    <property type="term" value="P:selenocysteine biosynthetic process"/>
    <property type="evidence" value="ECO:0007669"/>
    <property type="project" value="UniProtKB-UniRule"/>
</dbReference>
<dbReference type="PANTHER" id="PTHR43697">
    <property type="entry name" value="SERYL-TRNA SYNTHETASE"/>
    <property type="match status" value="1"/>
</dbReference>
<dbReference type="GO" id="GO:0004828">
    <property type="term" value="F:serine-tRNA ligase activity"/>
    <property type="evidence" value="ECO:0007669"/>
    <property type="project" value="UniProtKB-UniRule"/>
</dbReference>
<evidence type="ECO:0000259" key="15">
    <source>
        <dbReference type="PROSITE" id="PS50862"/>
    </source>
</evidence>
<feature type="binding site" evidence="12 14">
    <location>
        <begin position="266"/>
        <end position="268"/>
    </location>
    <ligand>
        <name>ATP</name>
        <dbReference type="ChEBI" id="CHEBI:30616"/>
    </ligand>
</feature>
<dbReference type="InterPro" id="IPR045864">
    <property type="entry name" value="aa-tRNA-synth_II/BPL/LPL"/>
</dbReference>
<dbReference type="Proteomes" id="UP000008316">
    <property type="component" value="Chromosome 1"/>
</dbReference>
<feature type="binding site" evidence="12">
    <location>
        <position position="388"/>
    </location>
    <ligand>
        <name>L-serine</name>
        <dbReference type="ChEBI" id="CHEBI:33384"/>
    </ligand>
</feature>
<feature type="binding site" evidence="13">
    <location>
        <position position="386"/>
    </location>
    <ligand>
        <name>L-serine</name>
        <dbReference type="ChEBI" id="CHEBI:33384"/>
    </ligand>
</feature>
<feature type="binding site" evidence="12 13">
    <location>
        <position position="289"/>
    </location>
    <ligand>
        <name>L-serine</name>
        <dbReference type="ChEBI" id="CHEBI:33384"/>
    </ligand>
</feature>
<evidence type="ECO:0000256" key="7">
    <source>
        <dbReference type="ARBA" id="ARBA00022840"/>
    </source>
</evidence>
<evidence type="ECO:0000256" key="12">
    <source>
        <dbReference type="HAMAP-Rule" id="MF_00176"/>
    </source>
</evidence>
<dbReference type="PRINTS" id="PR00981">
    <property type="entry name" value="TRNASYNTHSER"/>
</dbReference>
<dbReference type="InterPro" id="IPR015866">
    <property type="entry name" value="Ser-tRNA-synth_1_N"/>
</dbReference>
<accession>F2LAR9</accession>
<evidence type="ECO:0000256" key="11">
    <source>
        <dbReference type="ARBA" id="ARBA00048823"/>
    </source>
</evidence>
<evidence type="ECO:0000256" key="14">
    <source>
        <dbReference type="PIRSR" id="PIRSR001529-2"/>
    </source>
</evidence>
<feature type="binding site" evidence="13">
    <location>
        <position position="235"/>
    </location>
    <ligand>
        <name>L-serine</name>
        <dbReference type="ChEBI" id="CHEBI:33384"/>
    </ligand>
</feature>
<evidence type="ECO:0000256" key="9">
    <source>
        <dbReference type="ARBA" id="ARBA00023146"/>
    </source>
</evidence>
<evidence type="ECO:0000256" key="6">
    <source>
        <dbReference type="ARBA" id="ARBA00022741"/>
    </source>
</evidence>
<dbReference type="InterPro" id="IPR033729">
    <property type="entry name" value="SerRS_core"/>
</dbReference>
<comment type="caution">
    <text evidence="12">Lacks conserved residue(s) required for the propagation of feature annotation.</text>
</comment>
<dbReference type="EC" id="6.1.1.11" evidence="12"/>
<reference evidence="16 17" key="1">
    <citation type="journal article" date="2011" name="J. Bacteriol.">
        <title>Complete genome sequence of Burkholderia gladioli BSR3.</title>
        <authorList>
            <person name="Seo Y.S."/>
            <person name="Lim J."/>
            <person name="Choi B.S."/>
            <person name="Kim H."/>
            <person name="Goo E."/>
            <person name="Lee B."/>
            <person name="Lim J.S."/>
            <person name="Choi I.Y."/>
            <person name="Moon J.S."/>
            <person name="Kim J."/>
            <person name="Hwang I."/>
        </authorList>
    </citation>
    <scope>NUCLEOTIDE SEQUENCE [LARGE SCALE GENOMIC DNA]</scope>
    <source>
        <strain evidence="16 17">BSR3</strain>
    </source>
</reference>
<dbReference type="InterPro" id="IPR010978">
    <property type="entry name" value="tRNA-bd_arm"/>
</dbReference>
<evidence type="ECO:0000256" key="3">
    <source>
        <dbReference type="ARBA" id="ARBA00010728"/>
    </source>
</evidence>
<dbReference type="InterPro" id="IPR002314">
    <property type="entry name" value="aa-tRNA-synt_IIb"/>
</dbReference>
<keyword evidence="17" id="KW-1185">Reference proteome</keyword>
<dbReference type="InterPro" id="IPR006195">
    <property type="entry name" value="aa-tRNA-synth_II"/>
</dbReference>
<dbReference type="SUPFAM" id="SSF46589">
    <property type="entry name" value="tRNA-binding arm"/>
    <property type="match status" value="1"/>
</dbReference>
<comment type="subunit">
    <text evidence="12">Homodimer. The tRNA molecule binds across the dimer.</text>
</comment>
<dbReference type="GO" id="GO:0006434">
    <property type="term" value="P:seryl-tRNA aminoacylation"/>
    <property type="evidence" value="ECO:0007669"/>
    <property type="project" value="UniProtKB-UniRule"/>
</dbReference>
<dbReference type="HOGENOM" id="CLU_023797_1_1_4"/>
<dbReference type="GO" id="GO:0005737">
    <property type="term" value="C:cytoplasm"/>
    <property type="evidence" value="ECO:0007669"/>
    <property type="project" value="UniProtKB-SubCell"/>
</dbReference>
<keyword evidence="9 12" id="KW-0030">Aminoacyl-tRNA synthetase</keyword>
<dbReference type="HAMAP" id="MF_00176">
    <property type="entry name" value="Ser_tRNA_synth_type1"/>
    <property type="match status" value="1"/>
</dbReference>
<keyword evidence="4 12" id="KW-0963">Cytoplasm</keyword>
<sequence length="433" mass="47554">MLDIQLLRKDLDGVAKRLADRGYILDVARFSSLEADRRAIQTRTEELQARRNSLSKQIGAMKGRGEDTSAVMAEVGGIGDEMKSSAARLDEIQGAMQALLLEMPNLAHESVPVGKDEAGNVEARRWGTPRSFDFEVRDHVDIGTPLGLDFETGAKLSGARFTMLRGPIARLHRALAQFMIDTHTLQHGYTETYSPYIVNPEILYGTGQLPKFADDMFRVEKGGEENTVTQYLISTSEITLTNTVRDSIVDAAALPIKLTAHSPCFRSEAGSYGRDTRGMIRQHQFDKVEMVQIAAPDASYAALDEMVGHAEAILQKLELPYRVITLCTGDMGFSAAKTFDLEVWLPAQNTYREISSCSNTESFQARRMQARFRNAQGKPELVHTLNGSGLAVGRTLVAVLENYQNADGSVTVPVALRPYLGGLEKIELPGSAA</sequence>
<evidence type="ECO:0000313" key="16">
    <source>
        <dbReference type="EMBL" id="AEA59569.1"/>
    </source>
</evidence>
<evidence type="ECO:0000313" key="17">
    <source>
        <dbReference type="Proteomes" id="UP000008316"/>
    </source>
</evidence>
<keyword evidence="6 12" id="KW-0547">Nucleotide-binding</keyword>
<dbReference type="PROSITE" id="PS50862">
    <property type="entry name" value="AA_TRNA_LIGASE_II"/>
    <property type="match status" value="1"/>
</dbReference>
<dbReference type="InterPro" id="IPR042103">
    <property type="entry name" value="SerRS_1_N_sf"/>
</dbReference>
<dbReference type="AlphaFoldDB" id="F2LAR9"/>
<comment type="domain">
    <text evidence="12">Consists of two distinct domains, a catalytic core and a N-terminal extension that is involved in tRNA binding.</text>
</comment>
<comment type="subcellular location">
    <subcellularLocation>
        <location evidence="1 12">Cytoplasm</location>
    </subcellularLocation>
</comment>
<keyword evidence="8 12" id="KW-0648">Protein biosynthesis</keyword>